<gene>
    <name evidence="3" type="ORF">HMPREF1120_04305</name>
</gene>
<dbReference type="STRING" id="858893.H6BXB3"/>
<accession>H6BXB3</accession>
<evidence type="ECO:0000313" key="3">
    <source>
        <dbReference type="EMBL" id="EHY56215.1"/>
    </source>
</evidence>
<keyword evidence="4" id="KW-1185">Reference proteome</keyword>
<dbReference type="RefSeq" id="XP_009156676.1">
    <property type="nucleotide sequence ID" value="XM_009158428.1"/>
</dbReference>
<sequence>MPRVIVPQKSAAHRLTCLSLYRALLRECRRLPPVRASDDPNNLRSVIQCLVRYRFEKDRDVLSPTQVCHGIEVGRGFLQILRSCTTGNPAAGLPHLTQILESFTAKAENTAAFRSRLASFWKPPPPHRAKYLENIRKVRDKTNHISTPDHPRIFEHPRPLSEVKAGVRKVPNLIVTHGIPVLKYPGPQPVLLNRVLKHKTMWGIKMWQRHKELENAAHLADTEDDWDAILYRHHGVKYPSDKLLKGTIGLDRLPTATNGGTWGGTFREADQELEQKVQERGRKHDELGRRLWQIVMDERELKEKERREAKHQRRMARKSAAATMQADQNPFIPDGSK</sequence>
<dbReference type="VEuPathDB" id="FungiDB:HMPREF1120_04305"/>
<dbReference type="InParanoid" id="H6BXB3"/>
<evidence type="ECO:0000256" key="1">
    <source>
        <dbReference type="SAM" id="MobiDB-lite"/>
    </source>
</evidence>
<dbReference type="InterPro" id="IPR046896">
    <property type="entry name" value="Cup1-like_N"/>
</dbReference>
<dbReference type="EMBL" id="JH226132">
    <property type="protein sequence ID" value="EHY56215.1"/>
    <property type="molecule type" value="Genomic_DNA"/>
</dbReference>
<dbReference type="HOGENOM" id="CLU_042937_1_1_1"/>
<name>H6BXB3_EXODN</name>
<feature type="region of interest" description="Disordered" evidence="1">
    <location>
        <begin position="301"/>
        <end position="337"/>
    </location>
</feature>
<dbReference type="AlphaFoldDB" id="H6BXB3"/>
<proteinExistence type="predicted"/>
<dbReference type="CDD" id="cd20273">
    <property type="entry name" value="Complex1_LYR_unchar"/>
    <property type="match status" value="1"/>
</dbReference>
<feature type="domain" description="Complex 1 LYR protein" evidence="2">
    <location>
        <begin position="16"/>
        <end position="75"/>
    </location>
</feature>
<dbReference type="Proteomes" id="UP000007304">
    <property type="component" value="Unassembled WGS sequence"/>
</dbReference>
<evidence type="ECO:0000313" key="4">
    <source>
        <dbReference type="Proteomes" id="UP000007304"/>
    </source>
</evidence>
<protein>
    <recommendedName>
        <fullName evidence="2">Complex 1 LYR protein domain-containing protein</fullName>
    </recommendedName>
</protein>
<evidence type="ECO:0000259" key="2">
    <source>
        <dbReference type="Pfam" id="PF05347"/>
    </source>
</evidence>
<dbReference type="OrthoDB" id="6508832at2759"/>
<dbReference type="OMA" id="KKSTQHR"/>
<dbReference type="eggNOG" id="ENOG502S4VH">
    <property type="taxonomic scope" value="Eukaryota"/>
</dbReference>
<dbReference type="InterPro" id="IPR008011">
    <property type="entry name" value="Complex1_LYR_dom"/>
</dbReference>
<reference evidence="3" key="1">
    <citation type="submission" date="2011-07" db="EMBL/GenBank/DDBJ databases">
        <title>The Genome Sequence of Exophiala (Wangiella) dermatitidis NIH/UT8656.</title>
        <authorList>
            <consortium name="The Broad Institute Genome Sequencing Platform"/>
            <person name="Cuomo C."/>
            <person name="Wang Z."/>
            <person name="Hunicke-Smith S."/>
            <person name="Szanislo P.J."/>
            <person name="Earl A."/>
            <person name="Young S.K."/>
            <person name="Zeng Q."/>
            <person name="Gargeya S."/>
            <person name="Fitzgerald M."/>
            <person name="Haas B."/>
            <person name="Abouelleil A."/>
            <person name="Alvarado L."/>
            <person name="Arachchi H.M."/>
            <person name="Berlin A."/>
            <person name="Brown A."/>
            <person name="Chapman S.B."/>
            <person name="Chen Z."/>
            <person name="Dunbar C."/>
            <person name="Freedman E."/>
            <person name="Gearin G."/>
            <person name="Gellesch M."/>
            <person name="Goldberg J."/>
            <person name="Griggs A."/>
            <person name="Gujja S."/>
            <person name="Heiman D."/>
            <person name="Howarth C."/>
            <person name="Larson L."/>
            <person name="Lui A."/>
            <person name="MacDonald P.J.P."/>
            <person name="Montmayeur A."/>
            <person name="Murphy C."/>
            <person name="Neiman D."/>
            <person name="Pearson M."/>
            <person name="Priest M."/>
            <person name="Roberts A."/>
            <person name="Saif S."/>
            <person name="Shea T."/>
            <person name="Shenoy N."/>
            <person name="Sisk P."/>
            <person name="Stolte C."/>
            <person name="Sykes S."/>
            <person name="Wortman J."/>
            <person name="Nusbaum C."/>
            <person name="Birren B."/>
        </authorList>
    </citation>
    <scope>NUCLEOTIDE SEQUENCE</scope>
    <source>
        <strain evidence="3">NIH/UT8656</strain>
    </source>
</reference>
<dbReference type="Pfam" id="PF05347">
    <property type="entry name" value="Complex1_LYR"/>
    <property type="match status" value="1"/>
</dbReference>
<organism evidence="3 4">
    <name type="scientific">Exophiala dermatitidis (strain ATCC 34100 / CBS 525.76 / NIH/UT8656)</name>
    <name type="common">Black yeast</name>
    <name type="synonym">Wangiella dermatitidis</name>
    <dbReference type="NCBI Taxonomy" id="858893"/>
    <lineage>
        <taxon>Eukaryota</taxon>
        <taxon>Fungi</taxon>
        <taxon>Dikarya</taxon>
        <taxon>Ascomycota</taxon>
        <taxon>Pezizomycotina</taxon>
        <taxon>Eurotiomycetes</taxon>
        <taxon>Chaetothyriomycetidae</taxon>
        <taxon>Chaetothyriales</taxon>
        <taxon>Herpotrichiellaceae</taxon>
        <taxon>Exophiala</taxon>
    </lineage>
</organism>
<dbReference type="GeneID" id="20308944"/>